<reference evidence="1" key="1">
    <citation type="submission" date="2025-08" db="UniProtKB">
        <authorList>
            <consortium name="Ensembl"/>
        </authorList>
    </citation>
    <scope>IDENTIFICATION</scope>
</reference>
<proteinExistence type="predicted"/>
<dbReference type="Ensembl" id="ENSLCNT00005010461.1">
    <property type="protein sequence ID" value="ENSLCNP00005009313.1"/>
    <property type="gene ID" value="ENSLCNG00005006097.1"/>
</dbReference>
<sequence length="122" mass="13412">SLSLQPGGQASGAALAWAAWGPRVCGCPELMWMMGNHVWKFKNKSMRQATSLPLQPDWRVGRGKASLWRGVPARAGLGMAAMMRNPGNCIDTEDSYCTCIFFFFFCIKVCMVSNKGLKCNSL</sequence>
<dbReference type="AlphaFoldDB" id="A0A667GM71"/>
<name>A0A667GM71_LYNCA</name>
<organism evidence="1 2">
    <name type="scientific">Lynx canadensis</name>
    <name type="common">Canada lynx</name>
    <name type="synonym">Felis canadensis</name>
    <dbReference type="NCBI Taxonomy" id="61383"/>
    <lineage>
        <taxon>Eukaryota</taxon>
        <taxon>Metazoa</taxon>
        <taxon>Chordata</taxon>
        <taxon>Craniata</taxon>
        <taxon>Vertebrata</taxon>
        <taxon>Euteleostomi</taxon>
        <taxon>Mammalia</taxon>
        <taxon>Eutheria</taxon>
        <taxon>Laurasiatheria</taxon>
        <taxon>Carnivora</taxon>
        <taxon>Feliformia</taxon>
        <taxon>Felidae</taxon>
        <taxon>Felinae</taxon>
        <taxon>Lynx</taxon>
    </lineage>
</organism>
<reference evidence="1" key="2">
    <citation type="submission" date="2025-09" db="UniProtKB">
        <authorList>
            <consortium name="Ensembl"/>
        </authorList>
    </citation>
    <scope>IDENTIFICATION</scope>
</reference>
<evidence type="ECO:0000313" key="2">
    <source>
        <dbReference type="Proteomes" id="UP000472241"/>
    </source>
</evidence>
<dbReference type="Proteomes" id="UP000472241">
    <property type="component" value="Unplaced"/>
</dbReference>
<protein>
    <submittedName>
        <fullName evidence="1">Uncharacterized protein</fullName>
    </submittedName>
</protein>
<keyword evidence="2" id="KW-1185">Reference proteome</keyword>
<evidence type="ECO:0000313" key="1">
    <source>
        <dbReference type="Ensembl" id="ENSLCNP00005009313.1"/>
    </source>
</evidence>
<accession>A0A667GM71</accession>